<protein>
    <submittedName>
        <fullName evidence="2">CSON011275 protein</fullName>
    </submittedName>
</protein>
<accession>A0A336KM23</accession>
<dbReference type="AlphaFoldDB" id="A0A336KM23"/>
<evidence type="ECO:0000313" key="3">
    <source>
        <dbReference type="EMBL" id="SSX24719.1"/>
    </source>
</evidence>
<dbReference type="EMBL" id="UFQT01000488">
    <property type="protein sequence ID" value="SSX24719.1"/>
    <property type="molecule type" value="Genomic_DNA"/>
</dbReference>
<sequence>MIGEDNINIGYLKRFVNIFSNLWCRVYPFQSLESNMPRTKRRHQTRSRSRDSYREKRRRLDSEEGSQQTYSSYDRSSRRHRDRSKRKSPKQTRHRHRDDRSHSTSRRRHKERKEREERTPVKNKKNFIVKKINKKKNI</sequence>
<evidence type="ECO:0000256" key="1">
    <source>
        <dbReference type="SAM" id="MobiDB-lite"/>
    </source>
</evidence>
<proteinExistence type="predicted"/>
<gene>
    <name evidence="2" type="primary">CSON011275</name>
</gene>
<feature type="region of interest" description="Disordered" evidence="1">
    <location>
        <begin position="34"/>
        <end position="138"/>
    </location>
</feature>
<feature type="compositionally biased region" description="Basic residues" evidence="1">
    <location>
        <begin position="77"/>
        <end position="112"/>
    </location>
</feature>
<organism evidence="2">
    <name type="scientific">Culicoides sonorensis</name>
    <name type="common">Biting midge</name>
    <dbReference type="NCBI Taxonomy" id="179676"/>
    <lineage>
        <taxon>Eukaryota</taxon>
        <taxon>Metazoa</taxon>
        <taxon>Ecdysozoa</taxon>
        <taxon>Arthropoda</taxon>
        <taxon>Hexapoda</taxon>
        <taxon>Insecta</taxon>
        <taxon>Pterygota</taxon>
        <taxon>Neoptera</taxon>
        <taxon>Endopterygota</taxon>
        <taxon>Diptera</taxon>
        <taxon>Nematocera</taxon>
        <taxon>Chironomoidea</taxon>
        <taxon>Ceratopogonidae</taxon>
        <taxon>Ceratopogoninae</taxon>
        <taxon>Culicoides</taxon>
        <taxon>Monoculicoides</taxon>
    </lineage>
</organism>
<feature type="compositionally biased region" description="Basic and acidic residues" evidence="1">
    <location>
        <begin position="48"/>
        <end position="62"/>
    </location>
</feature>
<dbReference type="VEuPathDB" id="VectorBase:CSON011275"/>
<evidence type="ECO:0000313" key="2">
    <source>
        <dbReference type="EMBL" id="SSX04355.1"/>
    </source>
</evidence>
<name>A0A336KM23_CULSO</name>
<dbReference type="EMBL" id="UFQS01000488">
    <property type="protein sequence ID" value="SSX04355.1"/>
    <property type="molecule type" value="Genomic_DNA"/>
</dbReference>
<feature type="compositionally biased region" description="Basic residues" evidence="1">
    <location>
        <begin position="121"/>
        <end position="138"/>
    </location>
</feature>
<reference evidence="3" key="2">
    <citation type="submission" date="2018-07" db="EMBL/GenBank/DDBJ databases">
        <authorList>
            <person name="Quirk P.G."/>
            <person name="Krulwich T.A."/>
        </authorList>
    </citation>
    <scope>NUCLEOTIDE SEQUENCE</scope>
</reference>
<feature type="compositionally biased region" description="Basic residues" evidence="1">
    <location>
        <begin position="38"/>
        <end position="47"/>
    </location>
</feature>
<reference evidence="2" key="1">
    <citation type="submission" date="2018-04" db="EMBL/GenBank/DDBJ databases">
        <authorList>
            <person name="Go L.Y."/>
            <person name="Mitchell J.A."/>
        </authorList>
    </citation>
    <scope>NUCLEOTIDE SEQUENCE</scope>
    <source>
        <tissue evidence="2">Whole organism</tissue>
    </source>
</reference>